<feature type="region of interest" description="Disordered" evidence="8">
    <location>
        <begin position="1"/>
        <end position="25"/>
    </location>
</feature>
<feature type="compositionally biased region" description="Basic and acidic residues" evidence="8">
    <location>
        <begin position="191"/>
        <end position="204"/>
    </location>
</feature>
<evidence type="ECO:0000256" key="4">
    <source>
        <dbReference type="ARBA" id="ARBA00022771"/>
    </source>
</evidence>
<feature type="compositionally biased region" description="Acidic residues" evidence="8">
    <location>
        <begin position="299"/>
        <end position="313"/>
    </location>
</feature>
<dbReference type="AlphaFoldDB" id="A0A8X7VQC0"/>
<dbReference type="GO" id="GO:0008270">
    <property type="term" value="F:zinc ion binding"/>
    <property type="evidence" value="ECO:0007669"/>
    <property type="project" value="UniProtKB-KW"/>
</dbReference>
<dbReference type="EMBL" id="JAAMPC010000004">
    <property type="protein sequence ID" value="KAG2316083.1"/>
    <property type="molecule type" value="Genomic_DNA"/>
</dbReference>
<dbReference type="Pfam" id="PF02902">
    <property type="entry name" value="Peptidase_C48"/>
    <property type="match status" value="1"/>
</dbReference>
<keyword evidence="5" id="KW-0378">Hydrolase</keyword>
<dbReference type="OrthoDB" id="1113371at2759"/>
<accession>A0A8X7VQC0</accession>
<feature type="region of interest" description="Disordered" evidence="8">
    <location>
        <begin position="394"/>
        <end position="454"/>
    </location>
</feature>
<dbReference type="InterPro" id="IPR038765">
    <property type="entry name" value="Papain-like_cys_pep_sf"/>
</dbReference>
<evidence type="ECO:0000256" key="1">
    <source>
        <dbReference type="ARBA" id="ARBA00005234"/>
    </source>
</evidence>
<keyword evidence="3" id="KW-0479">Metal-binding</keyword>
<evidence type="ECO:0000256" key="2">
    <source>
        <dbReference type="ARBA" id="ARBA00022670"/>
    </source>
</evidence>
<evidence type="ECO:0008006" key="13">
    <source>
        <dbReference type="Google" id="ProtNLM"/>
    </source>
</evidence>
<feature type="region of interest" description="Disordered" evidence="8">
    <location>
        <begin position="191"/>
        <end position="211"/>
    </location>
</feature>
<sequence length="913" mass="103688">MQIGRHDATEIFSSNRKTNPGTIPGLETSTCTCEAVETLVPPATFSFSSANPAELLHLDLREMERQRRRRRREEEELLPARAKVGKFDTKGKIERMTDIIKRLKPSPPKIKDPVAWLVHKLKQRSFDFVASLFHYNWWLSAIPQLLDFIPAPPDQRTLMDLQDPYLPQHGSINALDIRRVEFSKNDFPAKHHSGLDHAHDKPLHIDPTTNQDVDAMDSRIHDEPQSPIISQYAAHLHLQTTGSMTPPPDASENETIHNQTGHDVDATARTPNSVHNSVDHSSDNDQVEPVSEMMNDEHNSEDEQDVDDMDHESEDVHNSGDNKSNYDEVEPDDQIKNDGEAIDQMSTTLAVRIRTWKMSTTLLSTTTMSRNNCTIQVMMPPPMNLVARSRRLAHEEPNQKTTEPTTPVTPLTRGPIFDSTARPSSPPGTRGRLSPPPFTPLKSPVKSNGSGIGFASHTATHNAFTATASSNSPRYVPSHLENLLAKELFESKLIPRWISSYRYLTGVRVFPSVSQTPPQCVRCSNTHHPHVQFKFFYIMYHSTPSGFEFSNKSLLEIAAPKQWTTAYVTNEILVHMLSARHHEILQTEKAAFVPPTLCSLINNIFEEFSRSKKKNTFVWDERLVDIVCCPGKKWMEDIHTIYTPMLWNQSHWVGLAINLDMGLVEVLDPLPALHGVRRMAKWMKPVLSILLTLSRKLQFPRVAAHGDPARDGGITDQIVDNLRKRYAMDIYKTMVLPRIHAIRSLMTRKPPLGTRSPMWSNSARQTTGIPTRCWCGADLTTFGAQTKDNLFRRFYRCEIDLKRKTEHHLFKWVDEAIVDEINMVDAKHSKLKEDLDSFKLYTTRRLENQSRQLDQLRSQMEPKPKMSASIEESTLTTQESPMVVDQLQHPAINIAIAALALGTMAWLYGKFSN</sequence>
<evidence type="ECO:0000313" key="11">
    <source>
        <dbReference type="EMBL" id="KAG2316083.1"/>
    </source>
</evidence>
<dbReference type="InterPro" id="IPR010666">
    <property type="entry name" value="Znf_GRF"/>
</dbReference>
<feature type="compositionally biased region" description="Basic and acidic residues" evidence="8">
    <location>
        <begin position="314"/>
        <end position="326"/>
    </location>
</feature>
<evidence type="ECO:0000256" key="7">
    <source>
        <dbReference type="PROSITE-ProRule" id="PRU01343"/>
    </source>
</evidence>
<comment type="similarity">
    <text evidence="1">Belongs to the peptidase C48 family.</text>
</comment>
<keyword evidence="12" id="KW-1185">Reference proteome</keyword>
<organism evidence="11 12">
    <name type="scientific">Brassica carinata</name>
    <name type="common">Ethiopian mustard</name>
    <name type="synonym">Abyssinian cabbage</name>
    <dbReference type="NCBI Taxonomy" id="52824"/>
    <lineage>
        <taxon>Eukaryota</taxon>
        <taxon>Viridiplantae</taxon>
        <taxon>Streptophyta</taxon>
        <taxon>Embryophyta</taxon>
        <taxon>Tracheophyta</taxon>
        <taxon>Spermatophyta</taxon>
        <taxon>Magnoliopsida</taxon>
        <taxon>eudicotyledons</taxon>
        <taxon>Gunneridae</taxon>
        <taxon>Pentapetalae</taxon>
        <taxon>rosids</taxon>
        <taxon>malvids</taxon>
        <taxon>Brassicales</taxon>
        <taxon>Brassicaceae</taxon>
        <taxon>Brassiceae</taxon>
        <taxon>Brassica</taxon>
    </lineage>
</organism>
<dbReference type="PROSITE" id="PS51999">
    <property type="entry name" value="ZF_GRF"/>
    <property type="match status" value="1"/>
</dbReference>
<feature type="region of interest" description="Disordered" evidence="8">
    <location>
        <begin position="263"/>
        <end position="340"/>
    </location>
</feature>
<proteinExistence type="inferred from homology"/>
<comment type="caution">
    <text evidence="11">The sequence shown here is derived from an EMBL/GenBank/DDBJ whole genome shotgun (WGS) entry which is preliminary data.</text>
</comment>
<evidence type="ECO:0000256" key="6">
    <source>
        <dbReference type="ARBA" id="ARBA00022833"/>
    </source>
</evidence>
<feature type="domain" description="Ubiquitin-like protease family profile" evidence="9">
    <location>
        <begin position="547"/>
        <end position="722"/>
    </location>
</feature>
<keyword evidence="4 7" id="KW-0863">Zinc-finger</keyword>
<keyword evidence="2" id="KW-0645">Protease</keyword>
<evidence type="ECO:0000256" key="8">
    <source>
        <dbReference type="SAM" id="MobiDB-lite"/>
    </source>
</evidence>
<protein>
    <recommendedName>
        <fullName evidence="13">Ubiquitin-like protease family profile domain-containing protein</fullName>
    </recommendedName>
</protein>
<evidence type="ECO:0000313" key="12">
    <source>
        <dbReference type="Proteomes" id="UP000886595"/>
    </source>
</evidence>
<dbReference type="GO" id="GO:0008234">
    <property type="term" value="F:cysteine-type peptidase activity"/>
    <property type="evidence" value="ECO:0007669"/>
    <property type="project" value="InterPro"/>
</dbReference>
<evidence type="ECO:0000256" key="3">
    <source>
        <dbReference type="ARBA" id="ARBA00022723"/>
    </source>
</evidence>
<dbReference type="GO" id="GO:0006508">
    <property type="term" value="P:proteolysis"/>
    <property type="evidence" value="ECO:0007669"/>
    <property type="project" value="UniProtKB-KW"/>
</dbReference>
<feature type="domain" description="GRF-type" evidence="10">
    <location>
        <begin position="773"/>
        <end position="816"/>
    </location>
</feature>
<dbReference type="Proteomes" id="UP000886595">
    <property type="component" value="Unassembled WGS sequence"/>
</dbReference>
<feature type="region of interest" description="Disordered" evidence="8">
    <location>
        <begin position="851"/>
        <end position="874"/>
    </location>
</feature>
<feature type="compositionally biased region" description="Low complexity" evidence="8">
    <location>
        <begin position="401"/>
        <end position="412"/>
    </location>
</feature>
<evidence type="ECO:0000259" key="10">
    <source>
        <dbReference type="PROSITE" id="PS51999"/>
    </source>
</evidence>
<evidence type="ECO:0000259" key="9">
    <source>
        <dbReference type="PROSITE" id="PS50600"/>
    </source>
</evidence>
<dbReference type="PANTHER" id="PTHR33248">
    <property type="entry name" value="ZINC ION-BINDING PROTEIN"/>
    <property type="match status" value="1"/>
</dbReference>
<dbReference type="PROSITE" id="PS50600">
    <property type="entry name" value="ULP_PROTEASE"/>
    <property type="match status" value="1"/>
</dbReference>
<evidence type="ECO:0000256" key="5">
    <source>
        <dbReference type="ARBA" id="ARBA00022801"/>
    </source>
</evidence>
<keyword evidence="6" id="KW-0862">Zinc</keyword>
<dbReference type="SUPFAM" id="SSF54001">
    <property type="entry name" value="Cysteine proteinases"/>
    <property type="match status" value="1"/>
</dbReference>
<name>A0A8X7VQC0_BRACI</name>
<gene>
    <name evidence="11" type="ORF">Bca52824_019205</name>
</gene>
<dbReference type="InterPro" id="IPR003653">
    <property type="entry name" value="Peptidase_C48_C"/>
</dbReference>
<feature type="compositionally biased region" description="Polar residues" evidence="8">
    <location>
        <begin position="11"/>
        <end position="25"/>
    </location>
</feature>
<reference evidence="11 12" key="1">
    <citation type="submission" date="2020-02" db="EMBL/GenBank/DDBJ databases">
        <authorList>
            <person name="Ma Q."/>
            <person name="Huang Y."/>
            <person name="Song X."/>
            <person name="Pei D."/>
        </authorList>
    </citation>
    <scope>NUCLEOTIDE SEQUENCE [LARGE SCALE GENOMIC DNA]</scope>
    <source>
        <strain evidence="11">Sxm20200214</strain>
        <tissue evidence="11">Leaf</tissue>
    </source>
</reference>